<comment type="caution">
    <text evidence="8">The sequence shown here is derived from an EMBL/GenBank/DDBJ whole genome shotgun (WGS) entry which is preliminary data.</text>
</comment>
<dbReference type="GO" id="GO:0042742">
    <property type="term" value="P:defense response to bacterium"/>
    <property type="evidence" value="ECO:0007669"/>
    <property type="project" value="UniProtKB-KW"/>
</dbReference>
<dbReference type="SMART" id="SM00257">
    <property type="entry name" value="LysM"/>
    <property type="match status" value="2"/>
</dbReference>
<dbReference type="Proteomes" id="UP000245021">
    <property type="component" value="Unassembled WGS sequence"/>
</dbReference>
<gene>
    <name evidence="8" type="primary">flgJ</name>
    <name evidence="8" type="ORF">NtB2_01577</name>
</gene>
<keyword evidence="3" id="KW-0081">Bacteriolytic enzyme</keyword>
<feature type="domain" description="LysM" evidence="7">
    <location>
        <begin position="197"/>
        <end position="241"/>
    </location>
</feature>
<evidence type="ECO:0000256" key="4">
    <source>
        <dbReference type="ARBA" id="ARBA00022801"/>
    </source>
</evidence>
<dbReference type="EMBL" id="BFFO01000013">
    <property type="protein sequence ID" value="GBG97432.1"/>
    <property type="molecule type" value="Genomic_DNA"/>
</dbReference>
<dbReference type="Pfam" id="PF01832">
    <property type="entry name" value="Glucosaminidase"/>
    <property type="match status" value="1"/>
</dbReference>
<reference evidence="8 9" key="1">
    <citation type="journal article" date="2018" name="Genome Announc.">
        <title>Draft Genome Sequence of Lactococcus sp. Strain NtB2 (JCM 32569), Isolated from the Gut of the Higher Termite Nasutitermes takasagoensis.</title>
        <authorList>
            <person name="Noda S."/>
            <person name="Aihara C."/>
            <person name="Yuki M."/>
            <person name="Ohkuma M."/>
        </authorList>
    </citation>
    <scope>NUCLEOTIDE SEQUENCE [LARGE SCALE GENOMIC DNA]</scope>
    <source>
        <strain evidence="8 9">NtB2</strain>
    </source>
</reference>
<proteinExistence type="inferred from homology"/>
<evidence type="ECO:0000256" key="2">
    <source>
        <dbReference type="ARBA" id="ARBA00022529"/>
    </source>
</evidence>
<keyword evidence="2" id="KW-0929">Antimicrobial</keyword>
<feature type="domain" description="LysM" evidence="7">
    <location>
        <begin position="262"/>
        <end position="306"/>
    </location>
</feature>
<evidence type="ECO:0000313" key="8">
    <source>
        <dbReference type="EMBL" id="GBG97432.1"/>
    </source>
</evidence>
<evidence type="ECO:0000256" key="1">
    <source>
        <dbReference type="ARBA" id="ARBA00010266"/>
    </source>
</evidence>
<dbReference type="SMART" id="SM00047">
    <property type="entry name" value="LYZ2"/>
    <property type="match status" value="1"/>
</dbReference>
<dbReference type="InterPro" id="IPR018392">
    <property type="entry name" value="LysM"/>
</dbReference>
<evidence type="ECO:0000256" key="6">
    <source>
        <dbReference type="SAM" id="SignalP"/>
    </source>
</evidence>
<dbReference type="Gene3D" id="3.10.350.10">
    <property type="entry name" value="LysM domain"/>
    <property type="match status" value="2"/>
</dbReference>
<dbReference type="PANTHER" id="PTHR33308:SF9">
    <property type="entry name" value="PEPTIDOGLYCAN HYDROLASE FLGJ"/>
    <property type="match status" value="1"/>
</dbReference>
<dbReference type="RefSeq" id="WP_109246393.1">
    <property type="nucleotide sequence ID" value="NZ_BFFO01000013.1"/>
</dbReference>
<evidence type="ECO:0000259" key="7">
    <source>
        <dbReference type="PROSITE" id="PS51782"/>
    </source>
</evidence>
<dbReference type="PANTHER" id="PTHR33308">
    <property type="entry name" value="PEPTIDOGLYCAN HYDROLASE FLGJ"/>
    <property type="match status" value="1"/>
</dbReference>
<evidence type="ECO:0000256" key="3">
    <source>
        <dbReference type="ARBA" id="ARBA00022638"/>
    </source>
</evidence>
<keyword evidence="4" id="KW-0378">Hydrolase</keyword>
<dbReference type="OrthoDB" id="2155627at2"/>
<dbReference type="Pfam" id="PF01476">
    <property type="entry name" value="LysM"/>
    <property type="match status" value="2"/>
</dbReference>
<evidence type="ECO:0000256" key="5">
    <source>
        <dbReference type="ARBA" id="ARBA00032108"/>
    </source>
</evidence>
<accession>A0A2R5HHH6</accession>
<dbReference type="GO" id="GO:0004040">
    <property type="term" value="F:amidase activity"/>
    <property type="evidence" value="ECO:0007669"/>
    <property type="project" value="InterPro"/>
</dbReference>
<comment type="similarity">
    <text evidence="1">Belongs to the glycosyl hydrolase 73 family.</text>
</comment>
<dbReference type="SUPFAM" id="SSF54106">
    <property type="entry name" value="LysM domain"/>
    <property type="match status" value="2"/>
</dbReference>
<feature type="signal peptide" evidence="6">
    <location>
        <begin position="1"/>
        <end position="20"/>
    </location>
</feature>
<dbReference type="PROSITE" id="PS51782">
    <property type="entry name" value="LYSM"/>
    <property type="match status" value="2"/>
</dbReference>
<sequence length="306" mass="31537">MKLKHKLALGGSIVAISALAGVKAQAMSVQDLADAATPVANEYGLYPSVMIAQGILESSNGQSTLATQYNNIFGVKYTSGTPVNMMTKEFLDGQMQDVVQPFQVYSSLTEACVAQASLIRGNSLYSGAWRENTTSYVDATAWLEGRYATDPSYASKLNAIIAEYGLTAYDGAGYATPVATAATETTATTGYTATAGQTYTIKEGDSLTAIAAAYDTTVENLMAINSLSDANSIVVGESITISTGASQVATTDTSGQATVATSSYTVQPGDTLTAVAAAYGTTPSAIMAMNGISDANSIMPGQTLNV</sequence>
<dbReference type="InterPro" id="IPR002901">
    <property type="entry name" value="MGlyc_endo_b_GlcNAc-like_dom"/>
</dbReference>
<dbReference type="InterPro" id="IPR036779">
    <property type="entry name" value="LysM_dom_sf"/>
</dbReference>
<organism evidence="8 9">
    <name type="scientific">Lactococcus termiticola</name>
    <dbReference type="NCBI Taxonomy" id="2169526"/>
    <lineage>
        <taxon>Bacteria</taxon>
        <taxon>Bacillati</taxon>
        <taxon>Bacillota</taxon>
        <taxon>Bacilli</taxon>
        <taxon>Lactobacillales</taxon>
        <taxon>Streptococcaceae</taxon>
        <taxon>Lactococcus</taxon>
    </lineage>
</organism>
<dbReference type="InterPro" id="IPR051056">
    <property type="entry name" value="Glycosyl_Hydrolase_73"/>
</dbReference>
<keyword evidence="6" id="KW-0732">Signal</keyword>
<keyword evidence="9" id="KW-1185">Reference proteome</keyword>
<feature type="chain" id="PRO_5038705123" description="Peptidoglycan hydrolase" evidence="6">
    <location>
        <begin position="21"/>
        <end position="306"/>
    </location>
</feature>
<name>A0A2R5HHH6_9LACT</name>
<evidence type="ECO:0000313" key="9">
    <source>
        <dbReference type="Proteomes" id="UP000245021"/>
    </source>
</evidence>
<dbReference type="Gene3D" id="1.10.530.10">
    <property type="match status" value="1"/>
</dbReference>
<dbReference type="Gene3D" id="4.10.80.30">
    <property type="entry name" value="DNA polymerase, domain 6"/>
    <property type="match status" value="1"/>
</dbReference>
<dbReference type="CDD" id="cd00118">
    <property type="entry name" value="LysM"/>
    <property type="match status" value="2"/>
</dbReference>
<protein>
    <recommendedName>
        <fullName evidence="5">Peptidoglycan hydrolase</fullName>
    </recommendedName>
</protein>
<dbReference type="GO" id="GO:0031640">
    <property type="term" value="P:killing of cells of another organism"/>
    <property type="evidence" value="ECO:0007669"/>
    <property type="project" value="UniProtKB-KW"/>
</dbReference>
<dbReference type="AlphaFoldDB" id="A0A2R5HHH6"/>